<dbReference type="GO" id="GO:0004375">
    <property type="term" value="F:glycine dehydrogenase (decarboxylating) activity"/>
    <property type="evidence" value="ECO:0007669"/>
    <property type="project" value="InterPro"/>
</dbReference>
<dbReference type="InterPro" id="IPR020581">
    <property type="entry name" value="GDC_P"/>
</dbReference>
<reference evidence="1" key="1">
    <citation type="journal article" date="2014" name="Front. Microbiol.">
        <title>High frequency of phylogenetically diverse reductive dehalogenase-homologous genes in deep subseafloor sedimentary metagenomes.</title>
        <authorList>
            <person name="Kawai M."/>
            <person name="Futagami T."/>
            <person name="Toyoda A."/>
            <person name="Takaki Y."/>
            <person name="Nishi S."/>
            <person name="Hori S."/>
            <person name="Arai W."/>
            <person name="Tsubouchi T."/>
            <person name="Morono Y."/>
            <person name="Uchiyama I."/>
            <person name="Ito T."/>
            <person name="Fujiyama A."/>
            <person name="Inagaki F."/>
            <person name="Takami H."/>
        </authorList>
    </citation>
    <scope>NUCLEOTIDE SEQUENCE</scope>
    <source>
        <strain evidence="1">Expedition CK06-06</strain>
    </source>
</reference>
<dbReference type="Gene3D" id="3.40.640.10">
    <property type="entry name" value="Type I PLP-dependent aspartate aminotransferase-like (Major domain)"/>
    <property type="match status" value="1"/>
</dbReference>
<dbReference type="PANTHER" id="PTHR11773:SF1">
    <property type="entry name" value="GLYCINE DEHYDROGENASE (DECARBOXYLATING), MITOCHONDRIAL"/>
    <property type="match status" value="1"/>
</dbReference>
<dbReference type="PANTHER" id="PTHR11773">
    <property type="entry name" value="GLYCINE DEHYDROGENASE, DECARBOXYLATING"/>
    <property type="match status" value="1"/>
</dbReference>
<gene>
    <name evidence="1" type="ORF">S03H2_05490</name>
</gene>
<dbReference type="AlphaFoldDB" id="X1FAI8"/>
<dbReference type="SUPFAM" id="SSF53383">
    <property type="entry name" value="PLP-dependent transferases"/>
    <property type="match status" value="1"/>
</dbReference>
<feature type="non-terminal residue" evidence="1">
    <location>
        <position position="234"/>
    </location>
</feature>
<evidence type="ECO:0000313" key="1">
    <source>
        <dbReference type="EMBL" id="GAH26419.1"/>
    </source>
</evidence>
<dbReference type="GO" id="GO:0030170">
    <property type="term" value="F:pyridoxal phosphate binding"/>
    <property type="evidence" value="ECO:0007669"/>
    <property type="project" value="TreeGrafter"/>
</dbReference>
<evidence type="ECO:0008006" key="2">
    <source>
        <dbReference type="Google" id="ProtNLM"/>
    </source>
</evidence>
<name>X1FAI8_9ZZZZ</name>
<dbReference type="InterPro" id="IPR015424">
    <property type="entry name" value="PyrdxlP-dep_Trfase"/>
</dbReference>
<dbReference type="EMBL" id="BARU01002297">
    <property type="protein sequence ID" value="GAH26419.1"/>
    <property type="molecule type" value="Genomic_DNA"/>
</dbReference>
<sequence length="234" mass="25956">MKLIFEKSIKGRDGYSLPHDLFKEIDIEDCLPEYAISKDKKLLSEVSEVDVVRHFTKLSKLNYGLDDGFYPLGSCTMKYNPKINEKLASLSNFIYAHPLAPEETVQGCLEIIYDLNKLLCEITGMDEYTMAPAAGAHGELAGILIMRKYFVDHGDIRHKMLIPDSAHGTNPASAAMGGFQVVEVKSNEKGTVDLEELAKLMDEDTVGLMLTNPNTVGLYDEGIEEIKKIVHGKG</sequence>
<dbReference type="GO" id="GO:0005829">
    <property type="term" value="C:cytosol"/>
    <property type="evidence" value="ECO:0007669"/>
    <property type="project" value="TreeGrafter"/>
</dbReference>
<dbReference type="GO" id="GO:0019464">
    <property type="term" value="P:glycine decarboxylation via glycine cleavage system"/>
    <property type="evidence" value="ECO:0007669"/>
    <property type="project" value="TreeGrafter"/>
</dbReference>
<organism evidence="1">
    <name type="scientific">marine sediment metagenome</name>
    <dbReference type="NCBI Taxonomy" id="412755"/>
    <lineage>
        <taxon>unclassified sequences</taxon>
        <taxon>metagenomes</taxon>
        <taxon>ecological metagenomes</taxon>
    </lineage>
</organism>
<dbReference type="GO" id="GO:0016594">
    <property type="term" value="F:glycine binding"/>
    <property type="evidence" value="ECO:0007669"/>
    <property type="project" value="TreeGrafter"/>
</dbReference>
<proteinExistence type="predicted"/>
<dbReference type="InterPro" id="IPR015421">
    <property type="entry name" value="PyrdxlP-dep_Trfase_major"/>
</dbReference>
<accession>X1FAI8</accession>
<protein>
    <recommendedName>
        <fullName evidence="2">Aminotransferase class V domain-containing protein</fullName>
    </recommendedName>
</protein>
<dbReference type="Gene3D" id="6.20.440.10">
    <property type="match status" value="1"/>
</dbReference>
<comment type="caution">
    <text evidence="1">The sequence shown here is derived from an EMBL/GenBank/DDBJ whole genome shotgun (WGS) entry which is preliminary data.</text>
</comment>
<dbReference type="GO" id="GO:0005960">
    <property type="term" value="C:glycine cleavage complex"/>
    <property type="evidence" value="ECO:0007669"/>
    <property type="project" value="TreeGrafter"/>
</dbReference>